<reference evidence="1" key="1">
    <citation type="submission" date="2023-05" db="EMBL/GenBank/DDBJ databases">
        <authorList>
            <person name="Stuckert A."/>
        </authorList>
    </citation>
    <scope>NUCLEOTIDE SEQUENCE</scope>
</reference>
<name>A0ABN9HPW2_9NEOB</name>
<protein>
    <recommendedName>
        <fullName evidence="3">Maturase K</fullName>
    </recommendedName>
</protein>
<evidence type="ECO:0008006" key="3">
    <source>
        <dbReference type="Google" id="ProtNLM"/>
    </source>
</evidence>
<dbReference type="Proteomes" id="UP001162483">
    <property type="component" value="Unassembled WGS sequence"/>
</dbReference>
<evidence type="ECO:0000313" key="2">
    <source>
        <dbReference type="Proteomes" id="UP001162483"/>
    </source>
</evidence>
<comment type="caution">
    <text evidence="1">The sequence shown here is derived from an EMBL/GenBank/DDBJ whole genome shotgun (WGS) entry which is preliminary data.</text>
</comment>
<proteinExistence type="predicted"/>
<keyword evidence="2" id="KW-1185">Reference proteome</keyword>
<dbReference type="EMBL" id="CATNWA010021427">
    <property type="protein sequence ID" value="CAI9622641.1"/>
    <property type="molecule type" value="Genomic_DNA"/>
</dbReference>
<sequence>IYFKNILPKYIDIYLKYYNFGRIQCIFIYFRYLYSISAVNLHSTRGGLTIWKLGHCPRSVGGPMRCPWYLFHRLF</sequence>
<evidence type="ECO:0000313" key="1">
    <source>
        <dbReference type="EMBL" id="CAI9622641.1"/>
    </source>
</evidence>
<accession>A0ABN9HPW2</accession>
<feature type="non-terminal residue" evidence="1">
    <location>
        <position position="1"/>
    </location>
</feature>
<organism evidence="1 2">
    <name type="scientific">Staurois parvus</name>
    <dbReference type="NCBI Taxonomy" id="386267"/>
    <lineage>
        <taxon>Eukaryota</taxon>
        <taxon>Metazoa</taxon>
        <taxon>Chordata</taxon>
        <taxon>Craniata</taxon>
        <taxon>Vertebrata</taxon>
        <taxon>Euteleostomi</taxon>
        <taxon>Amphibia</taxon>
        <taxon>Batrachia</taxon>
        <taxon>Anura</taxon>
        <taxon>Neobatrachia</taxon>
        <taxon>Ranoidea</taxon>
        <taxon>Ranidae</taxon>
        <taxon>Staurois</taxon>
    </lineage>
</organism>
<gene>
    <name evidence="1" type="ORF">SPARVUS_LOCUS16320387</name>
</gene>